<evidence type="ECO:0000256" key="2">
    <source>
        <dbReference type="ARBA" id="ARBA00022600"/>
    </source>
</evidence>
<dbReference type="Proteomes" id="UP000222564">
    <property type="component" value="Unassembled WGS sequence"/>
</dbReference>
<dbReference type="PANTHER" id="PTHR43651">
    <property type="entry name" value="1,4-ALPHA-GLUCAN-BRANCHING ENZYME"/>
    <property type="match status" value="1"/>
</dbReference>
<feature type="domain" description="Glycoside hydrolase family 13 N-terminal" evidence="7">
    <location>
        <begin position="2"/>
        <end position="84"/>
    </location>
</feature>
<dbReference type="InterPro" id="IPR044143">
    <property type="entry name" value="GlgB_N_E_set_prok"/>
</dbReference>
<gene>
    <name evidence="8" type="ORF">P378_01650</name>
</gene>
<dbReference type="GO" id="GO:0005978">
    <property type="term" value="P:glycogen biosynthetic process"/>
    <property type="evidence" value="ECO:0007669"/>
    <property type="project" value="UniProtKB-KW"/>
</dbReference>
<comment type="function">
    <text evidence="1">Catalyzes the formation of the alpha-1,6-glucosidic linkages in glycogen by scission of a 1,4-alpha-linked oligosaccharide from growing alpha-1,4-glucan chains and the subsequent attachment of the oligosaccharide to the alpha-1,6 position.</text>
</comment>
<keyword evidence="4" id="KW-0808">Transferase</keyword>
<keyword evidence="3" id="KW-0328">Glycosyltransferase</keyword>
<dbReference type="InterPro" id="IPR013783">
    <property type="entry name" value="Ig-like_fold"/>
</dbReference>
<dbReference type="GO" id="GO:0005829">
    <property type="term" value="C:cytosol"/>
    <property type="evidence" value="ECO:0007669"/>
    <property type="project" value="TreeGrafter"/>
</dbReference>
<keyword evidence="9" id="KW-1185">Reference proteome</keyword>
<dbReference type="AlphaFoldDB" id="A0A2C6MJJ6"/>
<evidence type="ECO:0000256" key="4">
    <source>
        <dbReference type="ARBA" id="ARBA00022679"/>
    </source>
</evidence>
<keyword evidence="5" id="KW-0320">Glycogen biosynthesis</keyword>
<evidence type="ECO:0000256" key="6">
    <source>
        <dbReference type="ARBA" id="ARBA00023277"/>
    </source>
</evidence>
<reference evidence="8 9" key="1">
    <citation type="submission" date="2013-09" db="EMBL/GenBank/DDBJ databases">
        <title>Biodegradation of hydrocarbons in the deep terrestrial subsurface : characterization of a microbial consortium composed of two Desulfotomaculum species originating from a deep geological formation.</title>
        <authorList>
            <person name="Aullo T."/>
            <person name="Berlendis S."/>
            <person name="Lascourreges J.-F."/>
            <person name="Dessort D."/>
            <person name="Saint-Laurent S."/>
            <person name="Schraauwers B."/>
            <person name="Mas J."/>
            <person name="Magot M."/>
            <person name="Ranchou-Peyruse A."/>
        </authorList>
    </citation>
    <scope>NUCLEOTIDE SEQUENCE [LARGE SCALE GENOMIC DNA]</scope>
    <source>
        <strain evidence="8 9">Bs107</strain>
    </source>
</reference>
<evidence type="ECO:0000259" key="7">
    <source>
        <dbReference type="Pfam" id="PF02922"/>
    </source>
</evidence>
<proteinExistence type="predicted"/>
<evidence type="ECO:0000256" key="5">
    <source>
        <dbReference type="ARBA" id="ARBA00023056"/>
    </source>
</evidence>
<protein>
    <recommendedName>
        <fullName evidence="7">Glycoside hydrolase family 13 N-terminal domain-containing protein</fullName>
    </recommendedName>
</protein>
<sequence length="141" mass="16424">MLGAHLTEQNRVPGVRFSLWAPNAREVRVVGDFNQWQGHRHSMQRVKQSGIWSLFVPGLKQMDLYKYEIHTHRGEVFLKADPYAFYSEVRPGTASRIFPWPATAGGTRNTWQVKKDNRSMKVRWLFMKYTRVPGGERTVGF</sequence>
<dbReference type="InterPro" id="IPR014756">
    <property type="entry name" value="Ig_E-set"/>
</dbReference>
<evidence type="ECO:0000256" key="3">
    <source>
        <dbReference type="ARBA" id="ARBA00022676"/>
    </source>
</evidence>
<dbReference type="Pfam" id="PF02922">
    <property type="entry name" value="CBM_48"/>
    <property type="match status" value="1"/>
</dbReference>
<name>A0A2C6MJJ6_9FIRM</name>
<organism evidence="8 9">
    <name type="scientific">Desulforamulus profundi</name>
    <dbReference type="NCBI Taxonomy" id="1383067"/>
    <lineage>
        <taxon>Bacteria</taxon>
        <taxon>Bacillati</taxon>
        <taxon>Bacillota</taxon>
        <taxon>Clostridia</taxon>
        <taxon>Eubacteriales</taxon>
        <taxon>Peptococcaceae</taxon>
        <taxon>Desulforamulus</taxon>
    </lineage>
</organism>
<dbReference type="EMBL" id="AWQQ01000015">
    <property type="protein sequence ID" value="PHJ39696.1"/>
    <property type="molecule type" value="Genomic_DNA"/>
</dbReference>
<dbReference type="PANTHER" id="PTHR43651:SF3">
    <property type="entry name" value="1,4-ALPHA-GLUCAN-BRANCHING ENZYME"/>
    <property type="match status" value="1"/>
</dbReference>
<evidence type="ECO:0000313" key="9">
    <source>
        <dbReference type="Proteomes" id="UP000222564"/>
    </source>
</evidence>
<accession>A0A2C6MJJ6</accession>
<dbReference type="InterPro" id="IPR004193">
    <property type="entry name" value="Glyco_hydro_13_N"/>
</dbReference>
<dbReference type="FunFam" id="2.60.40.10:FF:000169">
    <property type="entry name" value="1,4-alpha-glucan branching enzyme GlgB"/>
    <property type="match status" value="1"/>
</dbReference>
<comment type="caution">
    <text evidence="8">The sequence shown here is derived from an EMBL/GenBank/DDBJ whole genome shotgun (WGS) entry which is preliminary data.</text>
</comment>
<evidence type="ECO:0000313" key="8">
    <source>
        <dbReference type="EMBL" id="PHJ39696.1"/>
    </source>
</evidence>
<keyword evidence="6" id="KW-0119">Carbohydrate metabolism</keyword>
<dbReference type="Gene3D" id="2.60.40.10">
    <property type="entry name" value="Immunoglobulins"/>
    <property type="match status" value="1"/>
</dbReference>
<evidence type="ECO:0000256" key="1">
    <source>
        <dbReference type="ARBA" id="ARBA00002953"/>
    </source>
</evidence>
<dbReference type="GO" id="GO:0004553">
    <property type="term" value="F:hydrolase activity, hydrolyzing O-glycosyl compounds"/>
    <property type="evidence" value="ECO:0007669"/>
    <property type="project" value="InterPro"/>
</dbReference>
<keyword evidence="2" id="KW-0321">Glycogen metabolism</keyword>
<dbReference type="CDD" id="cd02855">
    <property type="entry name" value="E_set_GBE_prok_N"/>
    <property type="match status" value="1"/>
</dbReference>
<dbReference type="GO" id="GO:0003844">
    <property type="term" value="F:1,4-alpha-glucan branching enzyme activity"/>
    <property type="evidence" value="ECO:0007669"/>
    <property type="project" value="TreeGrafter"/>
</dbReference>
<dbReference type="SUPFAM" id="SSF81296">
    <property type="entry name" value="E set domains"/>
    <property type="match status" value="1"/>
</dbReference>